<dbReference type="Gene3D" id="1.20.1550.10">
    <property type="entry name" value="DsbB-like"/>
    <property type="match status" value="1"/>
</dbReference>
<sequence length="154" mass="17548">MNDDNRSSFFYNYGLYMAWIVSIAATAGSLYMSEVLHFTPCRWCWFQRIFMYPQVILLGMAAYRGDRRMASYVLPLAIVGGCISAWHYAEQKVPGLYEMSPCNVGVPCNEDYLDWFGVITIPLMALVAFILIAGNLWLTNRAYKREEALEAAAE</sequence>
<dbReference type="NCBIfam" id="NF002849">
    <property type="entry name" value="PRK03113.1"/>
    <property type="match status" value="1"/>
</dbReference>
<keyword evidence="7" id="KW-0560">Oxidoreductase</keyword>
<keyword evidence="8 12" id="KW-0472">Membrane</keyword>
<reference evidence="13 14" key="1">
    <citation type="submission" date="2018-05" db="EMBL/GenBank/DDBJ databases">
        <title>Genomic Encyclopedia of Type Strains, Phase III (KMG-III): the genomes of soil and plant-associated and newly described type strains.</title>
        <authorList>
            <person name="Whitman W."/>
        </authorList>
    </citation>
    <scope>NUCLEOTIDE SEQUENCE [LARGE SCALE GENOMIC DNA]</scope>
    <source>
        <strain evidence="13 14">CECT 5696</strain>
    </source>
</reference>
<accession>A0A2V2YKX0</accession>
<keyword evidence="3" id="KW-0813">Transport</keyword>
<dbReference type="GO" id="GO:0016020">
    <property type="term" value="C:membrane"/>
    <property type="evidence" value="ECO:0007669"/>
    <property type="project" value="UniProtKB-SubCell"/>
</dbReference>
<dbReference type="GO" id="GO:0006457">
    <property type="term" value="P:protein folding"/>
    <property type="evidence" value="ECO:0007669"/>
    <property type="project" value="InterPro"/>
</dbReference>
<evidence type="ECO:0000256" key="2">
    <source>
        <dbReference type="ARBA" id="ARBA00007602"/>
    </source>
</evidence>
<dbReference type="EMBL" id="QGTQ01000033">
    <property type="protein sequence ID" value="PWV94258.1"/>
    <property type="molecule type" value="Genomic_DNA"/>
</dbReference>
<keyword evidence="6 12" id="KW-1133">Transmembrane helix</keyword>
<comment type="subcellular location">
    <subcellularLocation>
        <location evidence="1">Membrane</location>
        <topology evidence="1">Multi-pass membrane protein</topology>
    </subcellularLocation>
</comment>
<keyword evidence="5" id="KW-0249">Electron transport</keyword>
<dbReference type="Pfam" id="PF02600">
    <property type="entry name" value="DsbB"/>
    <property type="match status" value="1"/>
</dbReference>
<evidence type="ECO:0000256" key="11">
    <source>
        <dbReference type="ARBA" id="ARBA00023284"/>
    </source>
</evidence>
<keyword evidence="14" id="KW-1185">Reference proteome</keyword>
<evidence type="ECO:0000256" key="12">
    <source>
        <dbReference type="SAM" id="Phobius"/>
    </source>
</evidence>
<dbReference type="AlphaFoldDB" id="A0A2V2YKX0"/>
<dbReference type="InterPro" id="IPR012187">
    <property type="entry name" value="Disulphide_bond_form_BdbC"/>
</dbReference>
<dbReference type="RefSeq" id="WP_110046936.1">
    <property type="nucleotide sequence ID" value="NZ_CP054612.1"/>
</dbReference>
<comment type="caution">
    <text evidence="13">The sequence shown here is derived from an EMBL/GenBank/DDBJ whole genome shotgun (WGS) entry which is preliminary data.</text>
</comment>
<evidence type="ECO:0000256" key="5">
    <source>
        <dbReference type="ARBA" id="ARBA00022982"/>
    </source>
</evidence>
<evidence type="ECO:0000256" key="6">
    <source>
        <dbReference type="ARBA" id="ARBA00022989"/>
    </source>
</evidence>
<evidence type="ECO:0000256" key="9">
    <source>
        <dbReference type="ARBA" id="ARBA00023157"/>
    </source>
</evidence>
<dbReference type="InterPro" id="IPR003752">
    <property type="entry name" value="DiS_bond_form_DsbB/BdbC"/>
</dbReference>
<dbReference type="OrthoDB" id="158402at2"/>
<dbReference type="PANTHER" id="PTHR43469">
    <property type="entry name" value="DISULFIDE FORMATION PROTEIN-RELATED"/>
    <property type="match status" value="1"/>
</dbReference>
<dbReference type="Proteomes" id="UP000246635">
    <property type="component" value="Unassembled WGS sequence"/>
</dbReference>
<dbReference type="SUPFAM" id="SSF158442">
    <property type="entry name" value="DsbB-like"/>
    <property type="match status" value="1"/>
</dbReference>
<evidence type="ECO:0000313" key="13">
    <source>
        <dbReference type="EMBL" id="PWV94258.1"/>
    </source>
</evidence>
<evidence type="ECO:0000256" key="8">
    <source>
        <dbReference type="ARBA" id="ARBA00023136"/>
    </source>
</evidence>
<evidence type="ECO:0000256" key="10">
    <source>
        <dbReference type="ARBA" id="ARBA00023186"/>
    </source>
</evidence>
<dbReference type="GO" id="GO:0015035">
    <property type="term" value="F:protein-disulfide reductase activity"/>
    <property type="evidence" value="ECO:0007669"/>
    <property type="project" value="InterPro"/>
</dbReference>
<evidence type="ECO:0000256" key="1">
    <source>
        <dbReference type="ARBA" id="ARBA00004141"/>
    </source>
</evidence>
<name>A0A2V2YKX0_9BACL</name>
<dbReference type="InterPro" id="IPR023380">
    <property type="entry name" value="DsbB-like_sf"/>
</dbReference>
<keyword evidence="4 12" id="KW-0812">Transmembrane</keyword>
<proteinExistence type="inferred from homology"/>
<evidence type="ECO:0000256" key="3">
    <source>
        <dbReference type="ARBA" id="ARBA00022448"/>
    </source>
</evidence>
<evidence type="ECO:0000313" key="14">
    <source>
        <dbReference type="Proteomes" id="UP000246635"/>
    </source>
</evidence>
<dbReference type="HAMAP" id="MF_00287">
    <property type="entry name" value="BdbC"/>
    <property type="match status" value="1"/>
</dbReference>
<feature type="transmembrane region" description="Helical" evidence="12">
    <location>
        <begin position="12"/>
        <end position="33"/>
    </location>
</feature>
<dbReference type="PANTHER" id="PTHR43469:SF1">
    <property type="entry name" value="SPBETA PROPHAGE-DERIVED DISULFIDE BOND FORMATION PROTEIN B"/>
    <property type="match status" value="1"/>
</dbReference>
<gene>
    <name evidence="13" type="ORF">DFQ01_13345</name>
</gene>
<evidence type="ECO:0000256" key="7">
    <source>
        <dbReference type="ARBA" id="ARBA00023002"/>
    </source>
</evidence>
<feature type="transmembrane region" description="Helical" evidence="12">
    <location>
        <begin position="70"/>
        <end position="89"/>
    </location>
</feature>
<evidence type="ECO:0000256" key="4">
    <source>
        <dbReference type="ARBA" id="ARBA00022692"/>
    </source>
</evidence>
<feature type="transmembrane region" description="Helical" evidence="12">
    <location>
        <begin position="115"/>
        <end position="138"/>
    </location>
</feature>
<dbReference type="PIRSF" id="PIRSF036659">
    <property type="entry name" value="BdbC"/>
    <property type="match status" value="1"/>
</dbReference>
<feature type="transmembrane region" description="Helical" evidence="12">
    <location>
        <begin position="45"/>
        <end position="63"/>
    </location>
</feature>
<keyword evidence="9" id="KW-1015">Disulfide bond</keyword>
<protein>
    <submittedName>
        <fullName evidence="13">Disulfide bond formation protein DsbB</fullName>
    </submittedName>
</protein>
<keyword evidence="11" id="KW-0676">Redox-active center</keyword>
<comment type="similarity">
    <text evidence="2">Belongs to the DsbB family. BdbC subfamily.</text>
</comment>
<keyword evidence="10" id="KW-0143">Chaperone</keyword>
<organism evidence="13 14">
    <name type="scientific">Paenibacillus cellulosilyticus</name>
    <dbReference type="NCBI Taxonomy" id="375489"/>
    <lineage>
        <taxon>Bacteria</taxon>
        <taxon>Bacillati</taxon>
        <taxon>Bacillota</taxon>
        <taxon>Bacilli</taxon>
        <taxon>Bacillales</taxon>
        <taxon>Paenibacillaceae</taxon>
        <taxon>Paenibacillus</taxon>
    </lineage>
</organism>